<dbReference type="RefSeq" id="WP_073000205.1">
    <property type="nucleotide sequence ID" value="NZ_FQUM01000003.1"/>
</dbReference>
<proteinExistence type="inferred from homology"/>
<dbReference type="PANTHER" id="PTHR37839">
    <property type="entry name" value="NA(+)-TRANSLOCATING NADH-QUINONE REDUCTASE SUBUNIT A"/>
    <property type="match status" value="1"/>
</dbReference>
<keyword evidence="2 8" id="KW-1278">Translocase</keyword>
<evidence type="ECO:0000256" key="2">
    <source>
        <dbReference type="ARBA" id="ARBA00022967"/>
    </source>
</evidence>
<comment type="function">
    <text evidence="8">NQR complex catalyzes the reduction of ubiquinone-1 to ubiquinol by two successive reactions, coupled with the transport of Na(+) ions from the cytoplasm to the periplasm. NqrA to NqrE are probably involved in the second step, the conversion of ubisemiquinone to ubiquinol.</text>
</comment>
<gene>
    <name evidence="8" type="primary">nqrA</name>
    <name evidence="12" type="ORF">SAMN05444274_103180</name>
</gene>
<keyword evidence="6 8" id="KW-0830">Ubiquinone</keyword>
<keyword evidence="3 8" id="KW-0520">NAD</keyword>
<dbReference type="InterPro" id="IPR022615">
    <property type="entry name" value="NqrA_C_domain"/>
</dbReference>
<accession>A0A1M4Y0G8</accession>
<evidence type="ECO:0000256" key="6">
    <source>
        <dbReference type="ARBA" id="ARBA00023075"/>
    </source>
</evidence>
<evidence type="ECO:0000259" key="11">
    <source>
        <dbReference type="Pfam" id="PF24836"/>
    </source>
</evidence>
<feature type="domain" description="Na(+)-translocating NADH-quinone reductase subunit A C-terminal" evidence="10">
    <location>
        <begin position="264"/>
        <end position="310"/>
    </location>
</feature>
<evidence type="ECO:0000256" key="8">
    <source>
        <dbReference type="HAMAP-Rule" id="MF_00425"/>
    </source>
</evidence>
<keyword evidence="5 8" id="KW-0406">Ion transport</keyword>
<feature type="domain" description="NqrA N-terminal barrel-sandwich hybrid" evidence="9">
    <location>
        <begin position="5"/>
        <end position="98"/>
    </location>
</feature>
<dbReference type="HAMAP" id="MF_00425">
    <property type="entry name" value="NqrA"/>
    <property type="match status" value="1"/>
</dbReference>
<evidence type="ECO:0000313" key="12">
    <source>
        <dbReference type="EMBL" id="SHE98982.1"/>
    </source>
</evidence>
<dbReference type="EC" id="7.2.1.1" evidence="8"/>
<dbReference type="PANTHER" id="PTHR37839:SF1">
    <property type="entry name" value="NA(+)-TRANSLOCATING NADH-QUINONE REDUCTASE SUBUNIT A"/>
    <property type="match status" value="1"/>
</dbReference>
<dbReference type="InterPro" id="IPR008703">
    <property type="entry name" value="NqrA"/>
</dbReference>
<keyword evidence="4 8" id="KW-0915">Sodium</keyword>
<keyword evidence="1 8" id="KW-0813">Transport</keyword>
<dbReference type="InterPro" id="IPR056147">
    <property type="entry name" value="NQRA_N"/>
</dbReference>
<evidence type="ECO:0000256" key="3">
    <source>
        <dbReference type="ARBA" id="ARBA00023027"/>
    </source>
</evidence>
<protein>
    <recommendedName>
        <fullName evidence="8">Na(+)-translocating NADH-quinone reductase subunit A</fullName>
        <shortName evidence="8">Na(+)-NQR subunit A</shortName>
        <shortName evidence="8">Na(+)-translocating NQR subunit A</shortName>
        <ecNumber evidence="8">7.2.1.1</ecNumber>
    </recommendedName>
    <alternativeName>
        <fullName evidence="8">NQR complex subunit A</fullName>
    </alternativeName>
    <alternativeName>
        <fullName evidence="8">NQR-1 subunit A</fullName>
    </alternativeName>
</protein>
<evidence type="ECO:0000256" key="1">
    <source>
        <dbReference type="ARBA" id="ARBA00022448"/>
    </source>
</evidence>
<sequence length="448" mass="49265">MSEVIKLRKGLDIKLKGGAETVLETLPVPSTIALKPTDFPGLTPKLSVKPGYEVKAGDALFYDKYHPEVVFTAPLGGKVASVNRGERRRILEVVIETDTNAGFAEFKKAKPGTLSADEVKEQLLKSGLWPFLKRRPYGTLASPQEKPKAIFVSTFDTAPLAPDYNFIMEGQLGSFQTGIDALAKLTEGKVFLGVSEKSVFTNIKNAEIKQFSGPHPAGNVGVQISHVSPINKGEVVWTVNPQDVLFIGRLFETGKVDFTKIFTLAGSEVEKPKYLQTVLGAPVSSITDGRLKKADHNQRIISGNVLTGKKEDPMNYIGFYDSLVTVIPEGDEYELFGWAAPGVDKFSASKTFLSKLFPKKEYELNANMHGGERAFVLSGQYEKVVPMDILPVFLLKACLIHDIDKMEQLGIYEVIEEDLALCEYVCTSKIKVQDILRAGINTMIKELG</sequence>
<evidence type="ECO:0000256" key="5">
    <source>
        <dbReference type="ARBA" id="ARBA00023065"/>
    </source>
</evidence>
<dbReference type="Pfam" id="PF11973">
    <property type="entry name" value="NQRA_SLBB"/>
    <property type="match status" value="1"/>
</dbReference>
<dbReference type="GO" id="GO:0006814">
    <property type="term" value="P:sodium ion transport"/>
    <property type="evidence" value="ECO:0007669"/>
    <property type="project" value="UniProtKB-UniRule"/>
</dbReference>
<evidence type="ECO:0000256" key="7">
    <source>
        <dbReference type="ARBA" id="ARBA00023201"/>
    </source>
</evidence>
<dbReference type="InterPro" id="IPR056148">
    <property type="entry name" value="NQRA_2nd"/>
</dbReference>
<dbReference type="Pfam" id="PF24836">
    <property type="entry name" value="NQRA_2nd"/>
    <property type="match status" value="1"/>
</dbReference>
<comment type="subunit">
    <text evidence="8">Composed of six subunits; NqrA, NqrB, NqrC, NqrD, NqrE and NqrF.</text>
</comment>
<organism evidence="12 13">
    <name type="scientific">Mariniphaga anaerophila</name>
    <dbReference type="NCBI Taxonomy" id="1484053"/>
    <lineage>
        <taxon>Bacteria</taxon>
        <taxon>Pseudomonadati</taxon>
        <taxon>Bacteroidota</taxon>
        <taxon>Bacteroidia</taxon>
        <taxon>Marinilabiliales</taxon>
        <taxon>Prolixibacteraceae</taxon>
        <taxon>Mariniphaga</taxon>
    </lineage>
</organism>
<keyword evidence="13" id="KW-1185">Reference proteome</keyword>
<evidence type="ECO:0000313" key="13">
    <source>
        <dbReference type="Proteomes" id="UP000184164"/>
    </source>
</evidence>
<dbReference type="EMBL" id="FQUM01000003">
    <property type="protein sequence ID" value="SHE98982.1"/>
    <property type="molecule type" value="Genomic_DNA"/>
</dbReference>
<keyword evidence="7 8" id="KW-0739">Sodium transport</keyword>
<dbReference type="Proteomes" id="UP000184164">
    <property type="component" value="Unassembled WGS sequence"/>
</dbReference>
<dbReference type="AlphaFoldDB" id="A0A1M4Y0G8"/>
<dbReference type="GO" id="GO:0016655">
    <property type="term" value="F:oxidoreductase activity, acting on NAD(P)H, quinone or similar compound as acceptor"/>
    <property type="evidence" value="ECO:0007669"/>
    <property type="project" value="UniProtKB-UniRule"/>
</dbReference>
<name>A0A1M4Y0G8_9BACT</name>
<dbReference type="NCBIfam" id="TIGR01936">
    <property type="entry name" value="nqrA"/>
    <property type="match status" value="1"/>
</dbReference>
<comment type="catalytic activity">
    <reaction evidence="8">
        <text>a ubiquinone + n Na(+)(in) + NADH + H(+) = a ubiquinol + n Na(+)(out) + NAD(+)</text>
        <dbReference type="Rhea" id="RHEA:47748"/>
        <dbReference type="Rhea" id="RHEA-COMP:9565"/>
        <dbReference type="Rhea" id="RHEA-COMP:9566"/>
        <dbReference type="ChEBI" id="CHEBI:15378"/>
        <dbReference type="ChEBI" id="CHEBI:16389"/>
        <dbReference type="ChEBI" id="CHEBI:17976"/>
        <dbReference type="ChEBI" id="CHEBI:29101"/>
        <dbReference type="ChEBI" id="CHEBI:57540"/>
        <dbReference type="ChEBI" id="CHEBI:57945"/>
        <dbReference type="EC" id="7.2.1.1"/>
    </reaction>
</comment>
<evidence type="ECO:0000259" key="10">
    <source>
        <dbReference type="Pfam" id="PF11973"/>
    </source>
</evidence>
<reference evidence="12 13" key="1">
    <citation type="submission" date="2016-11" db="EMBL/GenBank/DDBJ databases">
        <authorList>
            <person name="Jaros S."/>
            <person name="Januszkiewicz K."/>
            <person name="Wedrychowicz H."/>
        </authorList>
    </citation>
    <scope>NUCLEOTIDE SEQUENCE [LARGE SCALE GENOMIC DNA]</scope>
    <source>
        <strain evidence="12 13">DSM 26910</strain>
    </source>
</reference>
<evidence type="ECO:0000259" key="9">
    <source>
        <dbReference type="Pfam" id="PF05896"/>
    </source>
</evidence>
<dbReference type="OrthoDB" id="9774536at2"/>
<evidence type="ECO:0000256" key="4">
    <source>
        <dbReference type="ARBA" id="ARBA00023053"/>
    </source>
</evidence>
<dbReference type="STRING" id="1484053.SAMN05444274_103180"/>
<feature type="domain" description="NqrA second alpha/beta" evidence="11">
    <location>
        <begin position="114"/>
        <end position="256"/>
    </location>
</feature>
<dbReference type="NCBIfam" id="NF003761">
    <property type="entry name" value="PRK05352.1-4"/>
    <property type="match status" value="1"/>
</dbReference>
<dbReference type="Pfam" id="PF05896">
    <property type="entry name" value="NQRA_N"/>
    <property type="match status" value="1"/>
</dbReference>
<comment type="similarity">
    <text evidence="8">Belongs to the NqrA family.</text>
</comment>